<dbReference type="Proteomes" id="UP000326505">
    <property type="component" value="Chromosome"/>
</dbReference>
<gene>
    <name evidence="2" type="ORF">CP982_07565</name>
    <name evidence="1" type="ORF">FHS40_007462</name>
</gene>
<sequence length="121" mass="13316">MADIVIRVGVSAARRIGLEDFVLYRDPVKHLLGQAGAERVCQVECAQFELVELVDIASGDTFRAKREFLRLIPVEFIMRDIDEAPLAADFPELVPAAVAWLQQRSGGQSRPAELPSGGGRR</sequence>
<evidence type="ECO:0000313" key="4">
    <source>
        <dbReference type="Proteomes" id="UP000549009"/>
    </source>
</evidence>
<evidence type="ECO:0000313" key="3">
    <source>
        <dbReference type="Proteomes" id="UP000326505"/>
    </source>
</evidence>
<organism evidence="2 3">
    <name type="scientific">Streptomyces spectabilis</name>
    <dbReference type="NCBI Taxonomy" id="68270"/>
    <lineage>
        <taxon>Bacteria</taxon>
        <taxon>Bacillati</taxon>
        <taxon>Actinomycetota</taxon>
        <taxon>Actinomycetes</taxon>
        <taxon>Kitasatosporales</taxon>
        <taxon>Streptomycetaceae</taxon>
        <taxon>Streptomyces</taxon>
    </lineage>
</organism>
<dbReference type="Proteomes" id="UP000549009">
    <property type="component" value="Unassembled WGS sequence"/>
</dbReference>
<reference evidence="2 3" key="1">
    <citation type="submission" date="2017-09" db="EMBL/GenBank/DDBJ databases">
        <authorList>
            <person name="Lee N."/>
            <person name="Cho B.-K."/>
        </authorList>
    </citation>
    <scope>NUCLEOTIDE SEQUENCE [LARGE SCALE GENOMIC DNA]</scope>
    <source>
        <strain evidence="2 3">ATCC 27465</strain>
    </source>
</reference>
<dbReference type="EMBL" id="JACHJD010000018">
    <property type="protein sequence ID" value="MBB5108341.1"/>
    <property type="molecule type" value="Genomic_DNA"/>
</dbReference>
<dbReference type="AlphaFoldDB" id="A0A5P2X6C7"/>
<dbReference type="OrthoDB" id="4332134at2"/>
<evidence type="ECO:0000313" key="1">
    <source>
        <dbReference type="EMBL" id="MBB5108341.1"/>
    </source>
</evidence>
<proteinExistence type="predicted"/>
<name>A0A5P2X6C7_STRST</name>
<dbReference type="RefSeq" id="WP_150509794.1">
    <property type="nucleotide sequence ID" value="NZ_BMSQ01000020.1"/>
</dbReference>
<dbReference type="KEGG" id="sspb:CP982_07565"/>
<accession>A0A5P2X6C7</accession>
<reference evidence="1 4" key="2">
    <citation type="submission" date="2020-08" db="EMBL/GenBank/DDBJ databases">
        <title>Genomic Encyclopedia of Type Strains, Phase III (KMG-III): the genomes of soil and plant-associated and newly described type strains.</title>
        <authorList>
            <person name="Whitman W."/>
        </authorList>
    </citation>
    <scope>NUCLEOTIDE SEQUENCE [LARGE SCALE GENOMIC DNA]</scope>
    <source>
        <strain evidence="1 4">CECT 3146</strain>
    </source>
</reference>
<evidence type="ECO:0000313" key="2">
    <source>
        <dbReference type="EMBL" id="QEV58590.1"/>
    </source>
</evidence>
<protein>
    <submittedName>
        <fullName evidence="2">Uncharacterized protein</fullName>
    </submittedName>
</protein>
<keyword evidence="4" id="KW-1185">Reference proteome</keyword>
<dbReference type="EMBL" id="CP023690">
    <property type="protein sequence ID" value="QEV58590.1"/>
    <property type="molecule type" value="Genomic_DNA"/>
</dbReference>